<evidence type="ECO:0000313" key="2">
    <source>
        <dbReference type="EMBL" id="NML59802.1"/>
    </source>
</evidence>
<dbReference type="AlphaFoldDB" id="A0A848HFQ4"/>
<proteinExistence type="predicted"/>
<accession>A0A848HFQ4</accession>
<dbReference type="Pfam" id="PF16986">
    <property type="entry name" value="CzcE"/>
    <property type="match status" value="1"/>
</dbReference>
<feature type="chain" id="PRO_5032441612" evidence="1">
    <location>
        <begin position="23"/>
        <end position="112"/>
    </location>
</feature>
<name>A0A848HFQ4_9BURK</name>
<comment type="caution">
    <text evidence="2">The sequence shown here is derived from an EMBL/GenBank/DDBJ whole genome shotgun (WGS) entry which is preliminary data.</text>
</comment>
<dbReference type="RefSeq" id="WP_169463503.1">
    <property type="nucleotide sequence ID" value="NZ_JABBGG010000001.1"/>
</dbReference>
<dbReference type="EMBL" id="JABBGG010000001">
    <property type="protein sequence ID" value="NML59802.1"/>
    <property type="molecule type" value="Genomic_DNA"/>
</dbReference>
<dbReference type="InterPro" id="IPR031560">
    <property type="entry name" value="CzcE"/>
</dbReference>
<gene>
    <name evidence="2" type="ORF">HHL21_01605</name>
</gene>
<organism evidence="2 3">
    <name type="scientific">Massilia polaris</name>
    <dbReference type="NCBI Taxonomy" id="2728846"/>
    <lineage>
        <taxon>Bacteria</taxon>
        <taxon>Pseudomonadati</taxon>
        <taxon>Pseudomonadota</taxon>
        <taxon>Betaproteobacteria</taxon>
        <taxon>Burkholderiales</taxon>
        <taxon>Oxalobacteraceae</taxon>
        <taxon>Telluria group</taxon>
        <taxon>Massilia</taxon>
    </lineage>
</organism>
<dbReference type="Gene3D" id="2.60.40.2280">
    <property type="entry name" value="Heavy-metal resistance protein CzcE"/>
    <property type="match status" value="1"/>
</dbReference>
<evidence type="ECO:0000256" key="1">
    <source>
        <dbReference type="SAM" id="SignalP"/>
    </source>
</evidence>
<keyword evidence="3" id="KW-1185">Reference proteome</keyword>
<dbReference type="InterPro" id="IPR038674">
    <property type="entry name" value="CzcE_sf"/>
</dbReference>
<keyword evidence="1" id="KW-0732">Signal</keyword>
<reference evidence="2 3" key="1">
    <citation type="submission" date="2020-04" db="EMBL/GenBank/DDBJ databases">
        <title>Massilia sp. RP-1-19 isolated from soil.</title>
        <authorList>
            <person name="Dahal R.H."/>
        </authorList>
    </citation>
    <scope>NUCLEOTIDE SEQUENCE [LARGE SCALE GENOMIC DNA]</scope>
    <source>
        <strain evidence="2 3">RP-1-19</strain>
    </source>
</reference>
<evidence type="ECO:0000313" key="3">
    <source>
        <dbReference type="Proteomes" id="UP000583752"/>
    </source>
</evidence>
<sequence length="112" mass="11598">MLNLNRAAILLLSVVLASGAHAIGPTGTDADFGTAVSDTAAQRTIALDAGTKSVNVVNGETVKFTTGGKSFSWHVSTYPNVNQFDLEKIAPKDVSTAGVQVYVSPSAQYLGN</sequence>
<feature type="signal peptide" evidence="1">
    <location>
        <begin position="1"/>
        <end position="22"/>
    </location>
</feature>
<protein>
    <submittedName>
        <fullName evidence="2">CzcE family metal-binding protein</fullName>
    </submittedName>
</protein>
<dbReference type="Proteomes" id="UP000583752">
    <property type="component" value="Unassembled WGS sequence"/>
</dbReference>